<accession>A0ABW5KG39</accession>
<dbReference type="RefSeq" id="WP_380901467.1">
    <property type="nucleotide sequence ID" value="NZ_JBHUEG010000007.1"/>
</dbReference>
<reference evidence="2" key="1">
    <citation type="journal article" date="2019" name="Int. J. Syst. Evol. Microbiol.">
        <title>The Global Catalogue of Microorganisms (GCM) 10K type strain sequencing project: providing services to taxonomists for standard genome sequencing and annotation.</title>
        <authorList>
            <consortium name="The Broad Institute Genomics Platform"/>
            <consortium name="The Broad Institute Genome Sequencing Center for Infectious Disease"/>
            <person name="Wu L."/>
            <person name="Ma J."/>
        </authorList>
    </citation>
    <scope>NUCLEOTIDE SEQUENCE [LARGE SCALE GENOMIC DNA]</scope>
    <source>
        <strain evidence="2">KCTC 42662</strain>
    </source>
</reference>
<gene>
    <name evidence="1" type="ORF">ACFSR5_05335</name>
</gene>
<proteinExistence type="predicted"/>
<evidence type="ECO:0000313" key="1">
    <source>
        <dbReference type="EMBL" id="MFD2547068.1"/>
    </source>
</evidence>
<protein>
    <submittedName>
        <fullName evidence="1">GIY-YIG nuclease family protein</fullName>
    </submittedName>
</protein>
<dbReference type="SUPFAM" id="SSF82771">
    <property type="entry name" value="GIY-YIG endonuclease"/>
    <property type="match status" value="1"/>
</dbReference>
<evidence type="ECO:0000313" key="2">
    <source>
        <dbReference type="Proteomes" id="UP001597545"/>
    </source>
</evidence>
<sequence length="106" mass="12597">MERHVVYIITDSNRAYLEVGYCADMHTRLQEIRDSSSILFSSTPKLNNVVLLEEFESKEMAILRQQQLQHYTRMQRERIIRMKNPNWLNLHPTTTFAPNKKVVVYA</sequence>
<keyword evidence="2" id="KW-1185">Reference proteome</keyword>
<dbReference type="Gene3D" id="3.40.1440.10">
    <property type="entry name" value="GIY-YIG endonuclease"/>
    <property type="match status" value="1"/>
</dbReference>
<dbReference type="Proteomes" id="UP001597545">
    <property type="component" value="Unassembled WGS sequence"/>
</dbReference>
<dbReference type="InterPro" id="IPR035901">
    <property type="entry name" value="GIY-YIG_endonuc_sf"/>
</dbReference>
<dbReference type="EMBL" id="JBHULR010000003">
    <property type="protein sequence ID" value="MFD2547068.1"/>
    <property type="molecule type" value="Genomic_DNA"/>
</dbReference>
<organism evidence="1 2">
    <name type="scientific">Sphingobacterium suaedae</name>
    <dbReference type="NCBI Taxonomy" id="1686402"/>
    <lineage>
        <taxon>Bacteria</taxon>
        <taxon>Pseudomonadati</taxon>
        <taxon>Bacteroidota</taxon>
        <taxon>Sphingobacteriia</taxon>
        <taxon>Sphingobacteriales</taxon>
        <taxon>Sphingobacteriaceae</taxon>
        <taxon>Sphingobacterium</taxon>
    </lineage>
</organism>
<name>A0ABW5KG39_9SPHI</name>
<comment type="caution">
    <text evidence="1">The sequence shown here is derived from an EMBL/GenBank/DDBJ whole genome shotgun (WGS) entry which is preliminary data.</text>
</comment>